<feature type="region of interest" description="Disordered" evidence="14">
    <location>
        <begin position="110"/>
        <end position="200"/>
    </location>
</feature>
<evidence type="ECO:0000313" key="16">
    <source>
        <dbReference type="EMBL" id="GIX77693.1"/>
    </source>
</evidence>
<keyword evidence="11" id="KW-0206">Cytoskeleton</keyword>
<dbReference type="FunFam" id="2.10.110.10:FF:000027">
    <property type="entry name" value="lipoma-preferred partner isoform X1"/>
    <property type="match status" value="1"/>
</dbReference>
<evidence type="ECO:0000256" key="5">
    <source>
        <dbReference type="ARBA" id="ARBA00022723"/>
    </source>
</evidence>
<dbReference type="GO" id="GO:0001725">
    <property type="term" value="C:stress fiber"/>
    <property type="evidence" value="ECO:0007669"/>
    <property type="project" value="TreeGrafter"/>
</dbReference>
<evidence type="ECO:0000256" key="11">
    <source>
        <dbReference type="ARBA" id="ARBA00023212"/>
    </source>
</evidence>
<dbReference type="Proteomes" id="UP001054945">
    <property type="component" value="Unassembled WGS sequence"/>
</dbReference>
<gene>
    <name evidence="16" type="primary">LPP</name>
    <name evidence="16" type="ORF">CEXT_753691</name>
</gene>
<dbReference type="GO" id="GO:0098609">
    <property type="term" value="P:cell-cell adhesion"/>
    <property type="evidence" value="ECO:0007669"/>
    <property type="project" value="TreeGrafter"/>
</dbReference>
<evidence type="ECO:0000256" key="8">
    <source>
        <dbReference type="ARBA" id="ARBA00022889"/>
    </source>
</evidence>
<feature type="compositionally biased region" description="Low complexity" evidence="14">
    <location>
        <begin position="164"/>
        <end position="180"/>
    </location>
</feature>
<dbReference type="FunFam" id="2.10.110.10:FF:000057">
    <property type="entry name" value="Zyxin"/>
    <property type="match status" value="1"/>
</dbReference>
<dbReference type="InterPro" id="IPR001781">
    <property type="entry name" value="Znf_LIM"/>
</dbReference>
<comment type="caution">
    <text evidence="16">The sequence shown here is derived from an EMBL/GenBank/DDBJ whole genome shotgun (WGS) entry which is preliminary data.</text>
</comment>
<dbReference type="AlphaFoldDB" id="A0AAV4MZM2"/>
<evidence type="ECO:0000256" key="13">
    <source>
        <dbReference type="PROSITE-ProRule" id="PRU00125"/>
    </source>
</evidence>
<keyword evidence="4" id="KW-0963">Cytoplasm</keyword>
<evidence type="ECO:0000256" key="4">
    <source>
        <dbReference type="ARBA" id="ARBA00022490"/>
    </source>
</evidence>
<feature type="domain" description="LIM zinc-binding" evidence="15">
    <location>
        <begin position="254"/>
        <end position="315"/>
    </location>
</feature>
<dbReference type="PANTHER" id="PTHR24207">
    <property type="entry name" value="ZYX102 PROTEIN"/>
    <property type="match status" value="1"/>
</dbReference>
<evidence type="ECO:0000256" key="1">
    <source>
        <dbReference type="ARBA" id="ARBA00004245"/>
    </source>
</evidence>
<feature type="compositionally biased region" description="Polar residues" evidence="14">
    <location>
        <begin position="154"/>
        <end position="163"/>
    </location>
</feature>
<evidence type="ECO:0000313" key="17">
    <source>
        <dbReference type="Proteomes" id="UP001054945"/>
    </source>
</evidence>
<evidence type="ECO:0000256" key="12">
    <source>
        <dbReference type="ARBA" id="ARBA00039396"/>
    </source>
</evidence>
<name>A0AAV4MZM2_CAEEX</name>
<evidence type="ECO:0000256" key="14">
    <source>
        <dbReference type="SAM" id="MobiDB-lite"/>
    </source>
</evidence>
<keyword evidence="17" id="KW-1185">Reference proteome</keyword>
<reference evidence="16 17" key="1">
    <citation type="submission" date="2021-06" db="EMBL/GenBank/DDBJ databases">
        <title>Caerostris extrusa draft genome.</title>
        <authorList>
            <person name="Kono N."/>
            <person name="Arakawa K."/>
        </authorList>
    </citation>
    <scope>NUCLEOTIDE SEQUENCE [LARGE SCALE GENOMIC DNA]</scope>
</reference>
<keyword evidence="10 13" id="KW-0440">LIM domain</keyword>
<evidence type="ECO:0000256" key="3">
    <source>
        <dbReference type="ARBA" id="ARBA00009611"/>
    </source>
</evidence>
<sequence>MASNPEMLVREMGHLQISNYSPQQYSPSNKKVAPVVPPKPKSDMYATVASKSNGIMYHASMHPPPLPASIIQNSERGLHQDVVVINSCYISCMPVANYCNVKKGGDPIYSNYHPDDELPPPPPPPPQQISYSPPPSQHYPPPPPDTVPAPSSPGSSTYGTQAGYSSYRPNSSVSSYDTSSIYEPITPRPPSQMSNRSNYSIGSGSTSLYSSYYPASGRGKGSAGRPTGKEAEVDRLTDLMVQSMENSSDPEFYGMCYKCGEKVFGEGSGCTAMEHVYHISCFTCHICHKELRGKPFYAKDGKPFCEDDYLNTLEKCCVCGGRILDRILRATGKPYHPNCFTCVICGKCLDGIPFTVDAANQIYCIDDFHKKFAPRCCVCQQPIMPEHGKEETVRVVALDRSFHVQCYRCEDCGLQLSSEAEGSCYPLDDHILCRSCNAKRVQALTSCMTTEL</sequence>
<organism evidence="16 17">
    <name type="scientific">Caerostris extrusa</name>
    <name type="common">Bark spider</name>
    <name type="synonym">Caerostris bankana</name>
    <dbReference type="NCBI Taxonomy" id="172846"/>
    <lineage>
        <taxon>Eukaryota</taxon>
        <taxon>Metazoa</taxon>
        <taxon>Ecdysozoa</taxon>
        <taxon>Arthropoda</taxon>
        <taxon>Chelicerata</taxon>
        <taxon>Arachnida</taxon>
        <taxon>Araneae</taxon>
        <taxon>Araneomorphae</taxon>
        <taxon>Entelegynae</taxon>
        <taxon>Araneoidea</taxon>
        <taxon>Araneidae</taxon>
        <taxon>Caerostris</taxon>
    </lineage>
</organism>
<dbReference type="GO" id="GO:0046872">
    <property type="term" value="F:metal ion binding"/>
    <property type="evidence" value="ECO:0007669"/>
    <property type="project" value="UniProtKB-KW"/>
</dbReference>
<evidence type="ECO:0000256" key="10">
    <source>
        <dbReference type="ARBA" id="ARBA00023038"/>
    </source>
</evidence>
<keyword evidence="7 13" id="KW-0862">Zinc</keyword>
<dbReference type="PROSITE" id="PS50023">
    <property type="entry name" value="LIM_DOMAIN_2"/>
    <property type="match status" value="2"/>
</dbReference>
<feature type="domain" description="LIM zinc-binding" evidence="15">
    <location>
        <begin position="374"/>
        <end position="443"/>
    </location>
</feature>
<keyword evidence="8" id="KW-0130">Cell adhesion</keyword>
<dbReference type="PROSITE" id="PS00478">
    <property type="entry name" value="LIM_DOMAIN_1"/>
    <property type="match status" value="1"/>
</dbReference>
<keyword evidence="9" id="KW-0965">Cell junction</keyword>
<dbReference type="PANTHER" id="PTHR24207:SF2">
    <property type="entry name" value="ZYX102 PROTEIN"/>
    <property type="match status" value="1"/>
</dbReference>
<protein>
    <recommendedName>
        <fullName evidence="12">Zyxin</fullName>
    </recommendedName>
</protein>
<dbReference type="Pfam" id="PF00412">
    <property type="entry name" value="LIM"/>
    <property type="match status" value="3"/>
</dbReference>
<accession>A0AAV4MZM2</accession>
<feature type="compositionally biased region" description="Pro residues" evidence="14">
    <location>
        <begin position="119"/>
        <end position="151"/>
    </location>
</feature>
<dbReference type="SUPFAM" id="SSF57716">
    <property type="entry name" value="Glucocorticoid receptor-like (DNA-binding domain)"/>
    <property type="match status" value="3"/>
</dbReference>
<evidence type="ECO:0000259" key="15">
    <source>
        <dbReference type="PROSITE" id="PS50023"/>
    </source>
</evidence>
<evidence type="ECO:0000256" key="9">
    <source>
        <dbReference type="ARBA" id="ARBA00022949"/>
    </source>
</evidence>
<keyword evidence="5 13" id="KW-0479">Metal-binding</keyword>
<comment type="similarity">
    <text evidence="3">Belongs to the zyxin/ajuba family.</text>
</comment>
<keyword evidence="6" id="KW-0677">Repeat</keyword>
<dbReference type="Gene3D" id="2.10.110.10">
    <property type="entry name" value="Cysteine Rich Protein"/>
    <property type="match status" value="3"/>
</dbReference>
<dbReference type="FunFam" id="2.10.110.10:FF:000109">
    <property type="entry name" value="Lipoma preferred partner"/>
    <property type="match status" value="1"/>
</dbReference>
<dbReference type="SMART" id="SM00132">
    <property type="entry name" value="LIM"/>
    <property type="match status" value="3"/>
</dbReference>
<evidence type="ECO:0000256" key="6">
    <source>
        <dbReference type="ARBA" id="ARBA00022737"/>
    </source>
</evidence>
<proteinExistence type="inferred from homology"/>
<evidence type="ECO:0000256" key="7">
    <source>
        <dbReference type="ARBA" id="ARBA00022833"/>
    </source>
</evidence>
<dbReference type="GO" id="GO:0005925">
    <property type="term" value="C:focal adhesion"/>
    <property type="evidence" value="ECO:0007669"/>
    <property type="project" value="UniProtKB-SubCell"/>
</dbReference>
<dbReference type="EMBL" id="BPLR01020352">
    <property type="protein sequence ID" value="GIX77693.1"/>
    <property type="molecule type" value="Genomic_DNA"/>
</dbReference>
<evidence type="ECO:0000256" key="2">
    <source>
        <dbReference type="ARBA" id="ARBA00004246"/>
    </source>
</evidence>
<comment type="subcellular location">
    <subcellularLocation>
        <location evidence="2">Cell junction</location>
        <location evidence="2">Focal adhesion</location>
    </subcellularLocation>
    <subcellularLocation>
        <location evidence="1">Cytoplasm</location>
        <location evidence="1">Cytoskeleton</location>
    </subcellularLocation>
</comment>